<organism evidence="1 2">
    <name type="scientific">Lasius niger</name>
    <name type="common">Black garden ant</name>
    <dbReference type="NCBI Taxonomy" id="67767"/>
    <lineage>
        <taxon>Eukaryota</taxon>
        <taxon>Metazoa</taxon>
        <taxon>Ecdysozoa</taxon>
        <taxon>Arthropoda</taxon>
        <taxon>Hexapoda</taxon>
        <taxon>Insecta</taxon>
        <taxon>Pterygota</taxon>
        <taxon>Neoptera</taxon>
        <taxon>Endopterygota</taxon>
        <taxon>Hymenoptera</taxon>
        <taxon>Apocrita</taxon>
        <taxon>Aculeata</taxon>
        <taxon>Formicoidea</taxon>
        <taxon>Formicidae</taxon>
        <taxon>Formicinae</taxon>
        <taxon>Lasius</taxon>
        <taxon>Lasius</taxon>
    </lineage>
</organism>
<evidence type="ECO:0000313" key="1">
    <source>
        <dbReference type="EMBL" id="KMQ83396.1"/>
    </source>
</evidence>
<sequence>MSIVKPEETQTGPGQKFYLKFLGPYEVTSVLRNNYLVQKSEHNSDLENDTQESIEGDAPCRMAEYSVMDAEQAICGFLFQKQ</sequence>
<name>A0A0J7JZR4_LASNI</name>
<dbReference type="Proteomes" id="UP000036403">
    <property type="component" value="Unassembled WGS sequence"/>
</dbReference>
<proteinExistence type="predicted"/>
<dbReference type="AlphaFoldDB" id="A0A0J7JZR4"/>
<dbReference type="EMBL" id="LBMM01019982">
    <property type="protein sequence ID" value="KMQ83396.1"/>
    <property type="molecule type" value="Genomic_DNA"/>
</dbReference>
<gene>
    <name evidence="1" type="ORF">RF55_20147</name>
</gene>
<comment type="caution">
    <text evidence="1">The sequence shown here is derived from an EMBL/GenBank/DDBJ whole genome shotgun (WGS) entry which is preliminary data.</text>
</comment>
<dbReference type="PaxDb" id="67767-A0A0J7JZR4"/>
<evidence type="ECO:0000313" key="2">
    <source>
        <dbReference type="Proteomes" id="UP000036403"/>
    </source>
</evidence>
<reference evidence="1 2" key="1">
    <citation type="submission" date="2015-04" db="EMBL/GenBank/DDBJ databases">
        <title>Lasius niger genome sequencing.</title>
        <authorList>
            <person name="Konorov E.A."/>
            <person name="Nikitin M.A."/>
            <person name="Kirill M.V."/>
            <person name="Chang P."/>
        </authorList>
    </citation>
    <scope>NUCLEOTIDE SEQUENCE [LARGE SCALE GENOMIC DNA]</scope>
    <source>
        <tissue evidence="1">Whole</tissue>
    </source>
</reference>
<keyword evidence="2" id="KW-1185">Reference proteome</keyword>
<protein>
    <submittedName>
        <fullName evidence="1">Uncharacterized protein</fullName>
    </submittedName>
</protein>
<accession>A0A0J7JZR4</accession>